<evidence type="ECO:0000256" key="9">
    <source>
        <dbReference type="ARBA" id="ARBA00023242"/>
    </source>
</evidence>
<comment type="similarity">
    <text evidence="10">Belongs to the major facilitator superfamily. Spinster (TC 2.A.1.49) family.</text>
</comment>
<feature type="region of interest" description="Disordered" evidence="11">
    <location>
        <begin position="27"/>
        <end position="77"/>
    </location>
</feature>
<dbReference type="InterPro" id="IPR044770">
    <property type="entry name" value="MFS_spinster-like"/>
</dbReference>
<feature type="transmembrane region" description="Helical" evidence="12">
    <location>
        <begin position="1084"/>
        <end position="1103"/>
    </location>
</feature>
<evidence type="ECO:0000256" key="2">
    <source>
        <dbReference type="ARBA" id="ARBA00004604"/>
    </source>
</evidence>
<dbReference type="Proteomes" id="UP001642540">
    <property type="component" value="Unassembled WGS sequence"/>
</dbReference>
<dbReference type="PROSITE" id="PS50850">
    <property type="entry name" value="MFS"/>
    <property type="match status" value="1"/>
</dbReference>
<dbReference type="PANTHER" id="PTHR14150">
    <property type="entry name" value="U3 SMALL NUCLEOLAR RNA-ASSOCIATED PROTEIN 14"/>
    <property type="match status" value="1"/>
</dbReference>
<sequence>MKENPSKQGPSVEPGVVNVIDVAEKRKGYRRFKAPKTNKKAIRVKRKRNGSGGTEQVEENNTVDSEKQSLKDETRKKQVLSIEGYEEFVGSLEEYALDNDNDTSADLGNDNTALVESIQQISSANRRFIKRTEASKAVEEFVTVKRRVNVGDGGVNKFLESIKESGETKTAEKVAKLISVAENSRSSKPKSVKTLDAPAEKVTSEKVKRTVLYDNAKEEVSKWNSVVYHNRVADQLVFPLSNDTKGFKKSKKESSEFMPVTPLEEEIAKVLYGEGYVQRKKAEMAKDPEKTDIESYMLSVEEAMATHSEMAKLRALQSYAMAKAKRQNKIKSKKYHRLLRKSKIKQQMKEFEELQKKDPGAAMLKLEELEKSRVHERMSLKHRNTSKWAKMQAARAKYNKDSRIALSEQLKLSRDLTQKVQESSNDEDEEDVELPQLVKSSVENPWMLKPSLQDNDKLQMYYTGYKKFWDEYNSQIHKQKQPTSIEDKPKKSNNKTVDISAEFKDGDAGEIRFIAVNDEEIITENPDNDGDVSKLRSDSLTKANDRRELVVAKEKLLQVDPDNFLKITKSGSAIDPQFNAENSQAVDLLNDSEESDDESGIRQQNLIAEAFEDDDVVNEFRKQKKDVVDASKPQDIDNFLPGWGTWTGKDIIPKPSRKKRFTKKAKKGPTRKDARISHVIINEDVDDKVRIHQVKDVPFPFTRVKDFEKTIRAPIGRTWMPEHAVKSLTAPKVITRLGATIKPISEDVFVKSKDKKFHIPNSILTLKQTMNNNEPDSSSFADKWRGSWMLTVLGAIYLVGELGHYLIGVISRDVAEDLHFGELGCFEKPDVPGIHFGICENANTSERCTNITNEHGTLACEWQYTGLGLDYQLLAGPSFMAVFTVAGIFWGIAADKTNRVYLLFAATLLFSISTACTAFCQKFWHVILCRVLQGIGVAGCSPLAAGMICDVFGQKRRGTAMSLYNCGMYIGYGLSYAVGTYVTKANLFNESWRATFVISGIPGIVLAFLLLITVKDPEPNPTENPVEEKGAKEASYSAYEAVNSYSAHPDATDDTESLISNHREQTGSHAGSHAGRMESDWRQCFRFVTLYLILAACLRRSAGYTLRYNSALYFQVYYPGLDVGWWLTAIYCIGGVLGSVLGGVTSDMLVKKLGVKARAVVLAVGQLVATPFSVLMFYMDPPYVFIPQTIGYLFGAMWFGAMFTILVEIIPSSIRSTAFGVAFFIMENFGGNFPVIVHHLSDILGYRLALVIMYPGELIFSAFFFFLTCVLLR</sequence>
<feature type="compositionally biased region" description="Basic residues" evidence="11">
    <location>
        <begin position="27"/>
        <end position="49"/>
    </location>
</feature>
<evidence type="ECO:0000256" key="3">
    <source>
        <dbReference type="ARBA" id="ARBA00007774"/>
    </source>
</evidence>
<dbReference type="SUPFAM" id="SSF103473">
    <property type="entry name" value="MFS general substrate transporter"/>
    <property type="match status" value="1"/>
</dbReference>
<feature type="transmembrane region" description="Helical" evidence="12">
    <location>
        <begin position="994"/>
        <end position="1014"/>
    </location>
</feature>
<evidence type="ECO:0000256" key="4">
    <source>
        <dbReference type="ARBA" id="ARBA00022448"/>
    </source>
</evidence>
<comment type="similarity">
    <text evidence="3">Belongs to the UTP14 family.</text>
</comment>
<feature type="transmembrane region" description="Helical" evidence="12">
    <location>
        <begin position="1123"/>
        <end position="1145"/>
    </location>
</feature>
<evidence type="ECO:0000256" key="12">
    <source>
        <dbReference type="SAM" id="Phobius"/>
    </source>
</evidence>
<dbReference type="Pfam" id="PF04615">
    <property type="entry name" value="Utp14"/>
    <property type="match status" value="2"/>
</dbReference>
<dbReference type="Gene3D" id="1.20.1250.20">
    <property type="entry name" value="MFS general substrate transporter like domains"/>
    <property type="match status" value="1"/>
</dbReference>
<keyword evidence="7 12" id="KW-1133">Transmembrane helix</keyword>
<evidence type="ECO:0000256" key="11">
    <source>
        <dbReference type="SAM" id="MobiDB-lite"/>
    </source>
</evidence>
<keyword evidence="4" id="KW-0813">Transport</keyword>
<feature type="transmembrane region" description="Helical" evidence="12">
    <location>
        <begin position="873"/>
        <end position="893"/>
    </location>
</feature>
<evidence type="ECO:0000256" key="8">
    <source>
        <dbReference type="ARBA" id="ARBA00023136"/>
    </source>
</evidence>
<feature type="transmembrane region" description="Helical" evidence="12">
    <location>
        <begin position="963"/>
        <end position="982"/>
    </location>
</feature>
<comment type="caution">
    <text evidence="14">The sequence shown here is derived from an EMBL/GenBank/DDBJ whole genome shotgun (WGS) entry which is preliminary data.</text>
</comment>
<comment type="subcellular location">
    <subcellularLocation>
        <location evidence="1">Membrane</location>
        <topology evidence="1">Multi-pass membrane protein</topology>
    </subcellularLocation>
    <subcellularLocation>
        <location evidence="2">Nucleus</location>
        <location evidence="2">Nucleolus</location>
    </subcellularLocation>
</comment>
<proteinExistence type="inferred from homology"/>
<feature type="compositionally biased region" description="Basic and acidic residues" evidence="11">
    <location>
        <begin position="64"/>
        <end position="76"/>
    </location>
</feature>
<keyword evidence="15" id="KW-1185">Reference proteome</keyword>
<dbReference type="InterPro" id="IPR006709">
    <property type="entry name" value="SSU_processome_Utp14"/>
</dbReference>
<protein>
    <recommendedName>
        <fullName evidence="13">Major facilitator superfamily (MFS) profile domain-containing protein</fullName>
    </recommendedName>
</protein>
<evidence type="ECO:0000259" key="13">
    <source>
        <dbReference type="PROSITE" id="PS50850"/>
    </source>
</evidence>
<dbReference type="CDD" id="cd17328">
    <property type="entry name" value="MFS_spinster_like"/>
    <property type="match status" value="1"/>
</dbReference>
<reference evidence="14 15" key="1">
    <citation type="submission" date="2024-08" db="EMBL/GenBank/DDBJ databases">
        <authorList>
            <person name="Cucini C."/>
            <person name="Frati F."/>
        </authorList>
    </citation>
    <scope>NUCLEOTIDE SEQUENCE [LARGE SCALE GENOMIC DNA]</scope>
</reference>
<dbReference type="Pfam" id="PF07690">
    <property type="entry name" value="MFS_1"/>
    <property type="match status" value="1"/>
</dbReference>
<feature type="transmembrane region" description="Helical" evidence="12">
    <location>
        <begin position="1217"/>
        <end position="1236"/>
    </location>
</feature>
<feature type="domain" description="Major facilitator superfamily (MFS) profile" evidence="13">
    <location>
        <begin position="792"/>
        <end position="1273"/>
    </location>
</feature>
<gene>
    <name evidence="14" type="ORF">ODALV1_LOCUS14233</name>
</gene>
<evidence type="ECO:0000313" key="15">
    <source>
        <dbReference type="Proteomes" id="UP001642540"/>
    </source>
</evidence>
<evidence type="ECO:0000256" key="5">
    <source>
        <dbReference type="ARBA" id="ARBA00022553"/>
    </source>
</evidence>
<evidence type="ECO:0000256" key="10">
    <source>
        <dbReference type="ARBA" id="ARBA00024338"/>
    </source>
</evidence>
<keyword evidence="6 12" id="KW-0812">Transmembrane</keyword>
<evidence type="ECO:0000313" key="14">
    <source>
        <dbReference type="EMBL" id="CAL8110421.1"/>
    </source>
</evidence>
<keyword evidence="8 12" id="KW-0472">Membrane</keyword>
<feature type="transmembrane region" description="Helical" evidence="12">
    <location>
        <begin position="900"/>
        <end position="924"/>
    </location>
</feature>
<feature type="transmembrane region" description="Helical" evidence="12">
    <location>
        <begin position="1190"/>
        <end position="1210"/>
    </location>
</feature>
<evidence type="ECO:0000256" key="1">
    <source>
        <dbReference type="ARBA" id="ARBA00004141"/>
    </source>
</evidence>
<dbReference type="InterPro" id="IPR011701">
    <property type="entry name" value="MFS"/>
</dbReference>
<name>A0ABP1QSB5_9HEXA</name>
<accession>A0ABP1QSB5</accession>
<feature type="transmembrane region" description="Helical" evidence="12">
    <location>
        <begin position="930"/>
        <end position="951"/>
    </location>
</feature>
<keyword evidence="5" id="KW-0597">Phosphoprotein</keyword>
<feature type="transmembrane region" description="Helical" evidence="12">
    <location>
        <begin position="1248"/>
        <end position="1272"/>
    </location>
</feature>
<dbReference type="InterPro" id="IPR020846">
    <property type="entry name" value="MFS_dom"/>
</dbReference>
<keyword evidence="9" id="KW-0539">Nucleus</keyword>
<feature type="transmembrane region" description="Helical" evidence="12">
    <location>
        <begin position="1157"/>
        <end position="1178"/>
    </location>
</feature>
<dbReference type="InterPro" id="IPR036259">
    <property type="entry name" value="MFS_trans_sf"/>
</dbReference>
<dbReference type="EMBL" id="CAXLJM020000045">
    <property type="protein sequence ID" value="CAL8110421.1"/>
    <property type="molecule type" value="Genomic_DNA"/>
</dbReference>
<evidence type="ECO:0000256" key="7">
    <source>
        <dbReference type="ARBA" id="ARBA00022989"/>
    </source>
</evidence>
<dbReference type="PANTHER" id="PTHR14150:SF12">
    <property type="entry name" value="U3 SMALL NUCLEOLAR RNA-ASSOCIATED PROTEIN 14 HOMOLOG A"/>
    <property type="match status" value="1"/>
</dbReference>
<organism evidence="14 15">
    <name type="scientific">Orchesella dallaii</name>
    <dbReference type="NCBI Taxonomy" id="48710"/>
    <lineage>
        <taxon>Eukaryota</taxon>
        <taxon>Metazoa</taxon>
        <taxon>Ecdysozoa</taxon>
        <taxon>Arthropoda</taxon>
        <taxon>Hexapoda</taxon>
        <taxon>Collembola</taxon>
        <taxon>Entomobryomorpha</taxon>
        <taxon>Entomobryoidea</taxon>
        <taxon>Orchesellidae</taxon>
        <taxon>Orchesellinae</taxon>
        <taxon>Orchesella</taxon>
    </lineage>
</organism>
<evidence type="ECO:0000256" key="6">
    <source>
        <dbReference type="ARBA" id="ARBA00022692"/>
    </source>
</evidence>